<dbReference type="NCBIfam" id="NF004076">
    <property type="entry name" value="PRK05581.1-4"/>
    <property type="match status" value="1"/>
</dbReference>
<evidence type="ECO:0000256" key="2">
    <source>
        <dbReference type="ARBA" id="ARBA00023235"/>
    </source>
</evidence>
<reference evidence="3" key="2">
    <citation type="submission" date="2022-09" db="EMBL/GenBank/DDBJ databases">
        <title>Aerococcus urinae taxonomy study.</title>
        <authorList>
            <person name="Christensen J."/>
            <person name="Senneby E."/>
        </authorList>
    </citation>
    <scope>NUCLEOTIDE SEQUENCE</scope>
    <source>
        <strain evidence="3">LUND-41-B12</strain>
    </source>
</reference>
<dbReference type="AlphaFoldDB" id="A0A1E9PKK8"/>
<dbReference type="GO" id="GO:0046872">
    <property type="term" value="F:metal ion binding"/>
    <property type="evidence" value="ECO:0007669"/>
    <property type="project" value="UniProtKB-KW"/>
</dbReference>
<dbReference type="InterPro" id="IPR013785">
    <property type="entry name" value="Aldolase_TIM"/>
</dbReference>
<dbReference type="EMBL" id="CP145132">
    <property type="protein sequence ID" value="WWC54522.1"/>
    <property type="molecule type" value="Genomic_DNA"/>
</dbReference>
<sequence>MIIAPSLLNSKLYEFEKNQEIFQKNGITELHIDVMDGNFVPDQANGPKLIRDIRPLSNLYFDIHLMISSPERKIENYLDTGADGITFHIEATSDSMYIVNTLKNANIDASVAVNPGTSLNAIEELLPKINRVLIMTANPGRSEEQFHLECLEKIKKLNRIRKDKGYKFVIQSDGKVDNKVITSLKESGCDHIVSGGYIFNHKSPGRQIQNLIKELDK</sequence>
<dbReference type="PANTHER" id="PTHR11749">
    <property type="entry name" value="RIBULOSE-5-PHOSPHATE-3-EPIMERASE"/>
    <property type="match status" value="1"/>
</dbReference>
<dbReference type="Proteomes" id="UP001069047">
    <property type="component" value="Unassembled WGS sequence"/>
</dbReference>
<dbReference type="SUPFAM" id="SSF51366">
    <property type="entry name" value="Ribulose-phoshate binding barrel"/>
    <property type="match status" value="1"/>
</dbReference>
<proteinExistence type="predicted"/>
<protein>
    <submittedName>
        <fullName evidence="3">Ribulose-phosphate 3-epimerase</fullName>
        <ecNumber evidence="4">5.1.3.1</ecNumber>
    </submittedName>
</protein>
<dbReference type="InterPro" id="IPR000056">
    <property type="entry name" value="Ribul_P_3_epim-like"/>
</dbReference>
<dbReference type="Proteomes" id="UP000250354">
    <property type="component" value="Chromosome"/>
</dbReference>
<dbReference type="Pfam" id="PF00834">
    <property type="entry name" value="Ribul_P_3_epim"/>
    <property type="match status" value="1"/>
</dbReference>
<dbReference type="Gene3D" id="3.20.20.70">
    <property type="entry name" value="Aldolase class I"/>
    <property type="match status" value="1"/>
</dbReference>
<organism evidence="3 6">
    <name type="scientific">Aerococcus mictus</name>
    <dbReference type="NCBI Taxonomy" id="2976810"/>
    <lineage>
        <taxon>Bacteria</taxon>
        <taxon>Bacillati</taxon>
        <taxon>Bacillota</taxon>
        <taxon>Bacilli</taxon>
        <taxon>Lactobacillales</taxon>
        <taxon>Aerococcaceae</taxon>
        <taxon>Aerococcus</taxon>
    </lineage>
</organism>
<reference evidence="4 5" key="1">
    <citation type="journal article" date="2020" name="J. Bacteriol.">
        <title>Aerococcus urinae Isolated from Women with Lower Urinary Tract Symptoms: In Vitro Aggregation and Genome Analysis.</title>
        <authorList>
            <person name="Hilt E.E."/>
            <person name="Putonti C."/>
            <person name="Thomas-White K."/>
            <person name="Lewis A.L."/>
            <person name="Visick K.L."/>
            <person name="Gilbert N.M."/>
            <person name="Wolfe A.J."/>
        </authorList>
    </citation>
    <scope>NUCLEOTIDE SEQUENCE [LARGE SCALE GENOMIC DNA]</scope>
    <source>
        <strain evidence="4 5">UMB1016</strain>
    </source>
</reference>
<dbReference type="EMBL" id="JAOTMY010000006">
    <property type="protein sequence ID" value="MCY3088176.1"/>
    <property type="molecule type" value="Genomic_DNA"/>
</dbReference>
<dbReference type="GO" id="GO:0005975">
    <property type="term" value="P:carbohydrate metabolic process"/>
    <property type="evidence" value="ECO:0007669"/>
    <property type="project" value="InterPro"/>
</dbReference>
<name>A0A1E9PKK8_9LACT</name>
<dbReference type="GeneID" id="86859112"/>
<keyword evidence="1" id="KW-0479">Metal-binding</keyword>
<reference evidence="4" key="3">
    <citation type="submission" date="2024-02" db="EMBL/GenBank/DDBJ databases">
        <authorList>
            <person name="Choi B."/>
        </authorList>
    </citation>
    <scope>NUCLEOTIDE SEQUENCE</scope>
    <source>
        <strain evidence="4">UMB1016</strain>
    </source>
</reference>
<keyword evidence="2 4" id="KW-0413">Isomerase</keyword>
<dbReference type="EC" id="5.1.3.1" evidence="4"/>
<evidence type="ECO:0000313" key="4">
    <source>
        <dbReference type="EMBL" id="WWC54522.1"/>
    </source>
</evidence>
<dbReference type="GO" id="GO:0004750">
    <property type="term" value="F:D-ribulose-phosphate 3-epimerase activity"/>
    <property type="evidence" value="ECO:0007669"/>
    <property type="project" value="UniProtKB-EC"/>
</dbReference>
<accession>A0A9Q4DE68</accession>
<keyword evidence="5" id="KW-1185">Reference proteome</keyword>
<gene>
    <name evidence="4" type="ORF">DBT44_0009095</name>
    <name evidence="3" type="ORF">ODY61_08645</name>
</gene>
<dbReference type="CDD" id="cd00429">
    <property type="entry name" value="RPE"/>
    <property type="match status" value="1"/>
</dbReference>
<evidence type="ECO:0000313" key="3">
    <source>
        <dbReference type="EMBL" id="MCY3088176.1"/>
    </source>
</evidence>
<dbReference type="InterPro" id="IPR011060">
    <property type="entry name" value="RibuloseP-bd_barrel"/>
</dbReference>
<evidence type="ECO:0000313" key="5">
    <source>
        <dbReference type="Proteomes" id="UP000250354"/>
    </source>
</evidence>
<evidence type="ECO:0000313" key="6">
    <source>
        <dbReference type="Proteomes" id="UP001069047"/>
    </source>
</evidence>
<dbReference type="RefSeq" id="WP_070558883.1">
    <property type="nucleotide sequence ID" value="NZ_CAJHLJ010000011.1"/>
</dbReference>
<accession>A0A1E9PKK8</accession>
<evidence type="ECO:0000256" key="1">
    <source>
        <dbReference type="ARBA" id="ARBA00022723"/>
    </source>
</evidence>